<sequence length="37" mass="4379">MNHRAITRVGPRDLTRPRLHHLVPDSGRKDKMLYRKG</sequence>
<dbReference type="AlphaFoldDB" id="A0A0E9S004"/>
<feature type="compositionally biased region" description="Basic and acidic residues" evidence="1">
    <location>
        <begin position="10"/>
        <end position="37"/>
    </location>
</feature>
<feature type="region of interest" description="Disordered" evidence="1">
    <location>
        <begin position="1"/>
        <end position="37"/>
    </location>
</feature>
<protein>
    <submittedName>
        <fullName evidence="2">Uncharacterized protein</fullName>
    </submittedName>
</protein>
<name>A0A0E9S004_ANGAN</name>
<evidence type="ECO:0000256" key="1">
    <source>
        <dbReference type="SAM" id="MobiDB-lite"/>
    </source>
</evidence>
<reference evidence="2" key="1">
    <citation type="submission" date="2014-11" db="EMBL/GenBank/DDBJ databases">
        <authorList>
            <person name="Amaro Gonzalez C."/>
        </authorList>
    </citation>
    <scope>NUCLEOTIDE SEQUENCE</scope>
</reference>
<proteinExistence type="predicted"/>
<dbReference type="EMBL" id="GBXM01074612">
    <property type="protein sequence ID" value="JAH33965.1"/>
    <property type="molecule type" value="Transcribed_RNA"/>
</dbReference>
<evidence type="ECO:0000313" key="2">
    <source>
        <dbReference type="EMBL" id="JAH33965.1"/>
    </source>
</evidence>
<accession>A0A0E9S004</accession>
<reference evidence="2" key="2">
    <citation type="journal article" date="2015" name="Fish Shellfish Immunol.">
        <title>Early steps in the European eel (Anguilla anguilla)-Vibrio vulnificus interaction in the gills: Role of the RtxA13 toxin.</title>
        <authorList>
            <person name="Callol A."/>
            <person name="Pajuelo D."/>
            <person name="Ebbesson L."/>
            <person name="Teles M."/>
            <person name="MacKenzie S."/>
            <person name="Amaro C."/>
        </authorList>
    </citation>
    <scope>NUCLEOTIDE SEQUENCE</scope>
</reference>
<organism evidence="2">
    <name type="scientific">Anguilla anguilla</name>
    <name type="common">European freshwater eel</name>
    <name type="synonym">Muraena anguilla</name>
    <dbReference type="NCBI Taxonomy" id="7936"/>
    <lineage>
        <taxon>Eukaryota</taxon>
        <taxon>Metazoa</taxon>
        <taxon>Chordata</taxon>
        <taxon>Craniata</taxon>
        <taxon>Vertebrata</taxon>
        <taxon>Euteleostomi</taxon>
        <taxon>Actinopterygii</taxon>
        <taxon>Neopterygii</taxon>
        <taxon>Teleostei</taxon>
        <taxon>Anguilliformes</taxon>
        <taxon>Anguillidae</taxon>
        <taxon>Anguilla</taxon>
    </lineage>
</organism>